<dbReference type="AlphaFoldDB" id="A0A1F6WHI4"/>
<dbReference type="SMART" id="SM01321">
    <property type="entry name" value="Y1_Tnp"/>
    <property type="match status" value="1"/>
</dbReference>
<evidence type="ECO:0000313" key="2">
    <source>
        <dbReference type="EMBL" id="OGI81368.1"/>
    </source>
</evidence>
<comment type="caution">
    <text evidence="2">The sequence shown here is derived from an EMBL/GenBank/DDBJ whole genome shotgun (WGS) entry which is preliminary data.</text>
</comment>
<dbReference type="Pfam" id="PF01797">
    <property type="entry name" value="Y1_Tnp"/>
    <property type="match status" value="1"/>
</dbReference>
<organism evidence="2 3">
    <name type="scientific">Candidatus Nomurabacteria bacterium RIFCSPHIGHO2_02_FULL_42_24</name>
    <dbReference type="NCBI Taxonomy" id="1801757"/>
    <lineage>
        <taxon>Bacteria</taxon>
        <taxon>Candidatus Nomuraibacteriota</taxon>
    </lineage>
</organism>
<gene>
    <name evidence="2" type="ORF">A3B93_00165</name>
</gene>
<sequence length="222" mass="26843">MGRNLKFSVGEFYHLYSRGTEKRKIFISDKDYERFLALIYVCNNTGNLHLSDYPKANLKNLLELERKNQLVDIGVYCLIPNHFHILIKEKIENGISIFMHKLLTAYTMYFNKKYERTGILFQSRFQAIHVNNDNYLKYLFAYIHLNPIKLIDRKWKEEGIRDLKKAEKFLKNYPYSSYLDYTVKDERLNSKILNKFAFPNYFENQESFIKEMREWLNFKPLL</sequence>
<name>A0A1F6WHI4_9BACT</name>
<accession>A0A1F6WHI4</accession>
<proteinExistence type="predicted"/>
<dbReference type="GO" id="GO:0006313">
    <property type="term" value="P:DNA transposition"/>
    <property type="evidence" value="ECO:0007669"/>
    <property type="project" value="InterPro"/>
</dbReference>
<dbReference type="GO" id="GO:0004803">
    <property type="term" value="F:transposase activity"/>
    <property type="evidence" value="ECO:0007669"/>
    <property type="project" value="InterPro"/>
</dbReference>
<feature type="domain" description="Transposase IS200-like" evidence="1">
    <location>
        <begin position="8"/>
        <end position="146"/>
    </location>
</feature>
<dbReference type="EMBL" id="MFUH01000031">
    <property type="protein sequence ID" value="OGI81368.1"/>
    <property type="molecule type" value="Genomic_DNA"/>
</dbReference>
<dbReference type="SUPFAM" id="SSF143422">
    <property type="entry name" value="Transposase IS200-like"/>
    <property type="match status" value="1"/>
</dbReference>
<dbReference type="PANTHER" id="PTHR34322:SF2">
    <property type="entry name" value="TRANSPOSASE IS200-LIKE DOMAIN-CONTAINING PROTEIN"/>
    <property type="match status" value="1"/>
</dbReference>
<dbReference type="Proteomes" id="UP000179880">
    <property type="component" value="Unassembled WGS sequence"/>
</dbReference>
<protein>
    <recommendedName>
        <fullName evidence="1">Transposase IS200-like domain-containing protein</fullName>
    </recommendedName>
</protein>
<reference evidence="2 3" key="1">
    <citation type="journal article" date="2016" name="Nat. Commun.">
        <title>Thousands of microbial genomes shed light on interconnected biogeochemical processes in an aquifer system.</title>
        <authorList>
            <person name="Anantharaman K."/>
            <person name="Brown C.T."/>
            <person name="Hug L.A."/>
            <person name="Sharon I."/>
            <person name="Castelle C.J."/>
            <person name="Probst A.J."/>
            <person name="Thomas B.C."/>
            <person name="Singh A."/>
            <person name="Wilkins M.J."/>
            <person name="Karaoz U."/>
            <person name="Brodie E.L."/>
            <person name="Williams K.H."/>
            <person name="Hubbard S.S."/>
            <person name="Banfield J.F."/>
        </authorList>
    </citation>
    <scope>NUCLEOTIDE SEQUENCE [LARGE SCALE GENOMIC DNA]</scope>
</reference>
<evidence type="ECO:0000313" key="3">
    <source>
        <dbReference type="Proteomes" id="UP000179880"/>
    </source>
</evidence>
<dbReference type="PANTHER" id="PTHR34322">
    <property type="entry name" value="TRANSPOSASE, Y1_TNP DOMAIN-CONTAINING"/>
    <property type="match status" value="1"/>
</dbReference>
<dbReference type="Gene3D" id="3.30.70.1290">
    <property type="entry name" value="Transposase IS200-like"/>
    <property type="match status" value="1"/>
</dbReference>
<dbReference type="InterPro" id="IPR002686">
    <property type="entry name" value="Transposase_17"/>
</dbReference>
<dbReference type="GO" id="GO:0003677">
    <property type="term" value="F:DNA binding"/>
    <property type="evidence" value="ECO:0007669"/>
    <property type="project" value="InterPro"/>
</dbReference>
<evidence type="ECO:0000259" key="1">
    <source>
        <dbReference type="SMART" id="SM01321"/>
    </source>
</evidence>
<dbReference type="InterPro" id="IPR036515">
    <property type="entry name" value="Transposase_17_sf"/>
</dbReference>